<accession>L7M226</accession>
<dbReference type="Gene3D" id="3.30.300.30">
    <property type="match status" value="1"/>
</dbReference>
<dbReference type="SUPFAM" id="SSF56801">
    <property type="entry name" value="Acetyl-CoA synthetase-like"/>
    <property type="match status" value="1"/>
</dbReference>
<dbReference type="InterPro" id="IPR025110">
    <property type="entry name" value="AMP-bd_C"/>
</dbReference>
<feature type="domain" description="AMP-dependent synthetase/ligase" evidence="3">
    <location>
        <begin position="35"/>
        <end position="387"/>
    </location>
</feature>
<dbReference type="PANTHER" id="PTHR24096:SF422">
    <property type="entry name" value="BCDNA.GH02901"/>
    <property type="match status" value="1"/>
</dbReference>
<dbReference type="InterPro" id="IPR045851">
    <property type="entry name" value="AMP-bd_C_sf"/>
</dbReference>
<dbReference type="GO" id="GO:0005777">
    <property type="term" value="C:peroxisome"/>
    <property type="evidence" value="ECO:0007669"/>
    <property type="project" value="UniProtKB-SubCell"/>
</dbReference>
<evidence type="ECO:0000259" key="4">
    <source>
        <dbReference type="Pfam" id="PF13193"/>
    </source>
</evidence>
<dbReference type="Pfam" id="PF13193">
    <property type="entry name" value="AMP-binding_C"/>
    <property type="match status" value="1"/>
</dbReference>
<comment type="subcellular location">
    <subcellularLocation>
        <location evidence="1">Peroxisome</location>
    </subcellularLocation>
</comment>
<evidence type="ECO:0000256" key="2">
    <source>
        <dbReference type="ARBA" id="ARBA00023140"/>
    </source>
</evidence>
<proteinExistence type="evidence at transcript level"/>
<dbReference type="InterPro" id="IPR000873">
    <property type="entry name" value="AMP-dep_synth/lig_dom"/>
</dbReference>
<dbReference type="Gene3D" id="3.40.50.12780">
    <property type="entry name" value="N-terminal domain of ligase-like"/>
    <property type="match status" value="1"/>
</dbReference>
<keyword evidence="2" id="KW-0576">Peroxisome</keyword>
<feature type="domain" description="AMP-binding enzyme C-terminal" evidence="4">
    <location>
        <begin position="438"/>
        <end position="516"/>
    </location>
</feature>
<dbReference type="PANTHER" id="PTHR24096">
    <property type="entry name" value="LONG-CHAIN-FATTY-ACID--COA LIGASE"/>
    <property type="match status" value="1"/>
</dbReference>
<dbReference type="GO" id="GO:0016405">
    <property type="term" value="F:CoA-ligase activity"/>
    <property type="evidence" value="ECO:0007669"/>
    <property type="project" value="TreeGrafter"/>
</dbReference>
<sequence>MEVPVKDGVVSSPYPVVDLLQDESFYQHIKKRFLEHAEKPALERNGELLSFADVLSLIERYAVGFQRYGVSSGARVCVSVFNSAESFIAAYSLCCLGAAVILVKPTLPERAVLYQVEDSDVSFMLAEKENAEKIMNIHRKCQFKTLFSVDRIPDFVCIQDFEIGDGSQFQAPRIEDPQNHIMVYLYTSGTTDLPKAVEISMYAFIASVELSRASEFFKDRDVVLGWNPVTHASGFIMPMIAFISGAIVVPAQGGMSAKEFVEIVNKHKVTSFCAFPTAFRKLVFELDEGLVPSLKRIIVCGTCSTEDLYRRVLQVFQLESLRNGYGLTEAIGFICITKANAIGYRSVGHPLPMVEYKVVDNASGRQLGPFEVGEIMFRGPHVMRGYYKRPEATTEVFNEERWFRSGDAGYYDSSGQLHVVERLKDMIKCMDQQVAPAEIETLLTQHPLVLEAAVVGIDHRELGEAPTAFVVIEPSARGRVTEEELVRLVSGQTAFHKNLHGGVIFVDQIPKTDTGKYLRRKLRQMHMDHLSKAGYQP</sequence>
<evidence type="ECO:0000256" key="1">
    <source>
        <dbReference type="ARBA" id="ARBA00004275"/>
    </source>
</evidence>
<name>L7M226_RHIPC</name>
<reference evidence="5" key="2">
    <citation type="journal article" date="2015" name="J. Proteomics">
        <title>Sexual differences in the sialomes of the zebra tick, Rhipicephalus pulchellus.</title>
        <authorList>
            <person name="Tan A.W."/>
            <person name="Francischetti I.M."/>
            <person name="Slovak M."/>
            <person name="Kini R.M."/>
            <person name="Ribeiro J.M."/>
        </authorList>
    </citation>
    <scope>NUCLEOTIDE SEQUENCE</scope>
    <source>
        <tissue evidence="5">Salivary gland</tissue>
    </source>
</reference>
<dbReference type="EMBL" id="GACK01007107">
    <property type="protein sequence ID" value="JAA57927.1"/>
    <property type="molecule type" value="mRNA"/>
</dbReference>
<dbReference type="AlphaFoldDB" id="L7M226"/>
<evidence type="ECO:0000259" key="3">
    <source>
        <dbReference type="Pfam" id="PF00501"/>
    </source>
</evidence>
<reference evidence="5" key="1">
    <citation type="submission" date="2012-11" db="EMBL/GenBank/DDBJ databases">
        <authorList>
            <person name="Lucero-Rivera Y.E."/>
            <person name="Tovar-Ramirez D."/>
        </authorList>
    </citation>
    <scope>NUCLEOTIDE SEQUENCE</scope>
    <source>
        <tissue evidence="5">Salivary gland</tissue>
    </source>
</reference>
<organism evidence="5">
    <name type="scientific">Rhipicephalus pulchellus</name>
    <name type="common">Yellow backed tick</name>
    <name type="synonym">Dermacentor pulchellus</name>
    <dbReference type="NCBI Taxonomy" id="72859"/>
    <lineage>
        <taxon>Eukaryota</taxon>
        <taxon>Metazoa</taxon>
        <taxon>Ecdysozoa</taxon>
        <taxon>Arthropoda</taxon>
        <taxon>Chelicerata</taxon>
        <taxon>Arachnida</taxon>
        <taxon>Acari</taxon>
        <taxon>Parasitiformes</taxon>
        <taxon>Ixodida</taxon>
        <taxon>Ixodoidea</taxon>
        <taxon>Ixodidae</taxon>
        <taxon>Rhipicephalinae</taxon>
        <taxon>Rhipicephalus</taxon>
        <taxon>Rhipicephalus</taxon>
    </lineage>
</organism>
<protein>
    <submittedName>
        <fullName evidence="5">Putative acyl-coa synthetase</fullName>
    </submittedName>
</protein>
<dbReference type="Pfam" id="PF00501">
    <property type="entry name" value="AMP-binding"/>
    <property type="match status" value="1"/>
</dbReference>
<evidence type="ECO:0000313" key="5">
    <source>
        <dbReference type="EMBL" id="JAA57927.1"/>
    </source>
</evidence>
<dbReference type="InterPro" id="IPR042099">
    <property type="entry name" value="ANL_N_sf"/>
</dbReference>